<protein>
    <submittedName>
        <fullName evidence="2">dTDP-glucose 4,6-dehydratase</fullName>
    </submittedName>
</protein>
<keyword evidence="3" id="KW-1185">Reference proteome</keyword>
<proteinExistence type="predicted"/>
<reference evidence="3" key="1">
    <citation type="submission" date="2016-10" db="EMBL/GenBank/DDBJ databases">
        <authorList>
            <person name="Varghese N."/>
            <person name="Submissions S."/>
        </authorList>
    </citation>
    <scope>NUCLEOTIDE SEQUENCE [LARGE SCALE GENOMIC DNA]</scope>
    <source>
        <strain evidence="3">CGMCC 4.3504</strain>
    </source>
</reference>
<evidence type="ECO:0000313" key="2">
    <source>
        <dbReference type="EMBL" id="SDC42741.1"/>
    </source>
</evidence>
<dbReference type="Gene3D" id="3.90.25.10">
    <property type="entry name" value="UDP-galactose 4-epimerase, domain 1"/>
    <property type="match status" value="1"/>
</dbReference>
<gene>
    <name evidence="2" type="ORF">SAMN05216505_102117</name>
</gene>
<feature type="region of interest" description="Disordered" evidence="1">
    <location>
        <begin position="24"/>
        <end position="44"/>
    </location>
</feature>
<name>A0A1G6LHM2_9ACTN</name>
<accession>A0A1G6LHM2</accession>
<evidence type="ECO:0000313" key="3">
    <source>
        <dbReference type="Proteomes" id="UP000182100"/>
    </source>
</evidence>
<dbReference type="Proteomes" id="UP000182100">
    <property type="component" value="Unassembled WGS sequence"/>
</dbReference>
<dbReference type="Gene3D" id="3.40.50.720">
    <property type="entry name" value="NAD(P)-binding Rossmann-like Domain"/>
    <property type="match status" value="1"/>
</dbReference>
<dbReference type="STRING" id="67344.SAMN05216505_102117"/>
<dbReference type="InterPro" id="IPR036291">
    <property type="entry name" value="NAD(P)-bd_dom_sf"/>
</dbReference>
<sequence length="116" mass="12497">MAGYRSAVTAATCGTDCTSRATSTRWNRSGRRAPPGKIYDIGDGAGLPGKGPTALLPDAVDAGRDSVEFVADREGHDRRCAVDHGKITALPECRPRRDFRGLLAGTVAWCRDHRSW</sequence>
<dbReference type="SUPFAM" id="SSF51735">
    <property type="entry name" value="NAD(P)-binding Rossmann-fold domains"/>
    <property type="match status" value="1"/>
</dbReference>
<dbReference type="EMBL" id="FMZK01000002">
    <property type="protein sequence ID" value="SDC42741.1"/>
    <property type="molecule type" value="Genomic_DNA"/>
</dbReference>
<dbReference type="AlphaFoldDB" id="A0A1G6LHM2"/>
<evidence type="ECO:0000256" key="1">
    <source>
        <dbReference type="SAM" id="MobiDB-lite"/>
    </source>
</evidence>
<organism evidence="2 3">
    <name type="scientific">Streptomyces prasinopilosus</name>
    <dbReference type="NCBI Taxonomy" id="67344"/>
    <lineage>
        <taxon>Bacteria</taxon>
        <taxon>Bacillati</taxon>
        <taxon>Actinomycetota</taxon>
        <taxon>Actinomycetes</taxon>
        <taxon>Kitasatosporales</taxon>
        <taxon>Streptomycetaceae</taxon>
        <taxon>Streptomyces</taxon>
    </lineage>
</organism>